<evidence type="ECO:0000256" key="1">
    <source>
        <dbReference type="SAM" id="MobiDB-lite"/>
    </source>
</evidence>
<feature type="compositionally biased region" description="Basic and acidic residues" evidence="1">
    <location>
        <begin position="1"/>
        <end position="28"/>
    </location>
</feature>
<keyword evidence="3" id="KW-1185">Reference proteome</keyword>
<protein>
    <submittedName>
        <fullName evidence="2">Uncharacterized protein</fullName>
    </submittedName>
</protein>
<sequence>MRHDRFTDSGRGLEESMRSLEERSEKLGEGGAASLVPASTEENRARGPGEKPSPPFLLGLRGLKARWFPDLQKLEC</sequence>
<name>A0AAV7KLU7_PLEWA</name>
<comment type="caution">
    <text evidence="2">The sequence shown here is derived from an EMBL/GenBank/DDBJ whole genome shotgun (WGS) entry which is preliminary data.</text>
</comment>
<dbReference type="AlphaFoldDB" id="A0AAV7KLU7"/>
<dbReference type="EMBL" id="JANPWB010000016">
    <property type="protein sequence ID" value="KAJ1080076.1"/>
    <property type="molecule type" value="Genomic_DNA"/>
</dbReference>
<proteinExistence type="predicted"/>
<gene>
    <name evidence="2" type="ORF">NDU88_000297</name>
</gene>
<accession>A0AAV7KLU7</accession>
<dbReference type="Proteomes" id="UP001066276">
    <property type="component" value="Chromosome 12"/>
</dbReference>
<evidence type="ECO:0000313" key="3">
    <source>
        <dbReference type="Proteomes" id="UP001066276"/>
    </source>
</evidence>
<reference evidence="2" key="1">
    <citation type="journal article" date="2022" name="bioRxiv">
        <title>Sequencing and chromosome-scale assembly of the giantPleurodeles waltlgenome.</title>
        <authorList>
            <person name="Brown T."/>
            <person name="Elewa A."/>
            <person name="Iarovenko S."/>
            <person name="Subramanian E."/>
            <person name="Araus A.J."/>
            <person name="Petzold A."/>
            <person name="Susuki M."/>
            <person name="Suzuki K.-i.T."/>
            <person name="Hayashi T."/>
            <person name="Toyoda A."/>
            <person name="Oliveira C."/>
            <person name="Osipova E."/>
            <person name="Leigh N.D."/>
            <person name="Simon A."/>
            <person name="Yun M.H."/>
        </authorList>
    </citation>
    <scope>NUCLEOTIDE SEQUENCE</scope>
    <source>
        <strain evidence="2">20211129_DDA</strain>
        <tissue evidence="2">Liver</tissue>
    </source>
</reference>
<organism evidence="2 3">
    <name type="scientific">Pleurodeles waltl</name>
    <name type="common">Iberian ribbed newt</name>
    <dbReference type="NCBI Taxonomy" id="8319"/>
    <lineage>
        <taxon>Eukaryota</taxon>
        <taxon>Metazoa</taxon>
        <taxon>Chordata</taxon>
        <taxon>Craniata</taxon>
        <taxon>Vertebrata</taxon>
        <taxon>Euteleostomi</taxon>
        <taxon>Amphibia</taxon>
        <taxon>Batrachia</taxon>
        <taxon>Caudata</taxon>
        <taxon>Salamandroidea</taxon>
        <taxon>Salamandridae</taxon>
        <taxon>Pleurodelinae</taxon>
        <taxon>Pleurodeles</taxon>
    </lineage>
</organism>
<evidence type="ECO:0000313" key="2">
    <source>
        <dbReference type="EMBL" id="KAJ1080076.1"/>
    </source>
</evidence>
<feature type="region of interest" description="Disordered" evidence="1">
    <location>
        <begin position="1"/>
        <end position="57"/>
    </location>
</feature>